<dbReference type="InterPro" id="IPR015424">
    <property type="entry name" value="PyrdxlP-dep_Trfase"/>
</dbReference>
<dbReference type="Gene3D" id="3.90.1150.10">
    <property type="entry name" value="Aspartate Aminotransferase, domain 1"/>
    <property type="match status" value="1"/>
</dbReference>
<dbReference type="PANTHER" id="PTHR43643">
    <property type="entry name" value="HISTIDINOL-PHOSPHATE AMINOTRANSFERASE 2"/>
    <property type="match status" value="1"/>
</dbReference>
<sequence>MSRFWSPIVHSLTPYVPGEQPQMTKLIKLNTNESPYGPPPRALEAIRAATGDMLRLYSDPTSERLRTAISNAHGVSMDEIFVGNGSDEVLAHAFQALLKHDGPLLTPDITYSFYPVYCSLYGITHEPVPLNAAMQIDVEDYLRPCGGIVLPNPNAPTGIALGLGRIETLLRAHPDRVVVIDEAYVDFGADTAIPLIRHFPNLLIVRTLSKAHALAGLRVGYAIGQPELIEGLNRVKDSFNSYPLDLLAQVGATAAIEDREWLARTTGKIIKSRIGLTSSLRGLGFEVLPSQANFVFARHPDRDAARLAAALRERAIIVRHFRTPRIAEWLRITIGTDEECRIVTDALDAILKQNAD</sequence>
<reference evidence="11 12" key="1">
    <citation type="submission" date="2020-04" db="EMBL/GenBank/DDBJ databases">
        <title>Description of novel Gluconacetobacter.</title>
        <authorList>
            <person name="Sombolestani A."/>
        </authorList>
    </citation>
    <scope>NUCLEOTIDE SEQUENCE [LARGE SCALE GENOMIC DNA]</scope>
    <source>
        <strain evidence="11 12">LMG 27802</strain>
    </source>
</reference>
<comment type="subunit">
    <text evidence="4 9">Homodimer.</text>
</comment>
<dbReference type="SUPFAM" id="SSF53383">
    <property type="entry name" value="PLP-dependent transferases"/>
    <property type="match status" value="1"/>
</dbReference>
<name>A0A7W4K6W3_9PROT</name>
<dbReference type="EC" id="2.6.1.9" evidence="9"/>
<dbReference type="NCBIfam" id="TIGR01141">
    <property type="entry name" value="hisC"/>
    <property type="match status" value="1"/>
</dbReference>
<keyword evidence="9" id="KW-0028">Amino-acid biosynthesis</keyword>
<evidence type="ECO:0000256" key="9">
    <source>
        <dbReference type="HAMAP-Rule" id="MF_01023"/>
    </source>
</evidence>
<dbReference type="InterPro" id="IPR015421">
    <property type="entry name" value="PyrdxlP-dep_Trfase_major"/>
</dbReference>
<dbReference type="GO" id="GO:0000105">
    <property type="term" value="P:L-histidine biosynthetic process"/>
    <property type="evidence" value="ECO:0007669"/>
    <property type="project" value="UniProtKB-UniRule"/>
</dbReference>
<dbReference type="PANTHER" id="PTHR43643:SF3">
    <property type="entry name" value="HISTIDINOL-PHOSPHATE AMINOTRANSFERASE"/>
    <property type="match status" value="1"/>
</dbReference>
<dbReference type="EMBL" id="JABEQM010000005">
    <property type="protein sequence ID" value="MBB2201477.1"/>
    <property type="molecule type" value="Genomic_DNA"/>
</dbReference>
<dbReference type="Proteomes" id="UP000578030">
    <property type="component" value="Unassembled WGS sequence"/>
</dbReference>
<comment type="cofactor">
    <cofactor evidence="1 9">
        <name>pyridoxal 5'-phosphate</name>
        <dbReference type="ChEBI" id="CHEBI:597326"/>
    </cofactor>
</comment>
<dbReference type="InterPro" id="IPR005861">
    <property type="entry name" value="HisP_aminotrans"/>
</dbReference>
<evidence type="ECO:0000313" key="12">
    <source>
        <dbReference type="Proteomes" id="UP000578030"/>
    </source>
</evidence>
<evidence type="ECO:0000256" key="4">
    <source>
        <dbReference type="ARBA" id="ARBA00011738"/>
    </source>
</evidence>
<keyword evidence="7 9" id="KW-0663">Pyridoxal phosphate</keyword>
<dbReference type="AlphaFoldDB" id="A0A7W4K6W3"/>
<evidence type="ECO:0000256" key="2">
    <source>
        <dbReference type="ARBA" id="ARBA00005011"/>
    </source>
</evidence>
<dbReference type="HAMAP" id="MF_01023">
    <property type="entry name" value="HisC_aminotrans_2"/>
    <property type="match status" value="1"/>
</dbReference>
<comment type="similarity">
    <text evidence="3 9">Belongs to the class-II pyridoxal-phosphate-dependent aminotransferase family. Histidinol-phosphate aminotransferase subfamily.</text>
</comment>
<evidence type="ECO:0000256" key="5">
    <source>
        <dbReference type="ARBA" id="ARBA00022576"/>
    </source>
</evidence>
<dbReference type="InterPro" id="IPR004839">
    <property type="entry name" value="Aminotransferase_I/II_large"/>
</dbReference>
<keyword evidence="12" id="KW-1185">Reference proteome</keyword>
<dbReference type="GO" id="GO:0030170">
    <property type="term" value="F:pyridoxal phosphate binding"/>
    <property type="evidence" value="ECO:0007669"/>
    <property type="project" value="InterPro"/>
</dbReference>
<evidence type="ECO:0000259" key="10">
    <source>
        <dbReference type="Pfam" id="PF00155"/>
    </source>
</evidence>
<evidence type="ECO:0000256" key="1">
    <source>
        <dbReference type="ARBA" id="ARBA00001933"/>
    </source>
</evidence>
<evidence type="ECO:0000256" key="3">
    <source>
        <dbReference type="ARBA" id="ARBA00007970"/>
    </source>
</evidence>
<organism evidence="11 12">
    <name type="scientific">Gluconacetobacter tumulisoli</name>
    <dbReference type="NCBI Taxonomy" id="1286189"/>
    <lineage>
        <taxon>Bacteria</taxon>
        <taxon>Pseudomonadati</taxon>
        <taxon>Pseudomonadota</taxon>
        <taxon>Alphaproteobacteria</taxon>
        <taxon>Acetobacterales</taxon>
        <taxon>Acetobacteraceae</taxon>
        <taxon>Gluconacetobacter</taxon>
    </lineage>
</organism>
<comment type="catalytic activity">
    <reaction evidence="8 9">
        <text>L-histidinol phosphate + 2-oxoglutarate = 3-(imidazol-4-yl)-2-oxopropyl phosphate + L-glutamate</text>
        <dbReference type="Rhea" id="RHEA:23744"/>
        <dbReference type="ChEBI" id="CHEBI:16810"/>
        <dbReference type="ChEBI" id="CHEBI:29985"/>
        <dbReference type="ChEBI" id="CHEBI:57766"/>
        <dbReference type="ChEBI" id="CHEBI:57980"/>
        <dbReference type="EC" id="2.6.1.9"/>
    </reaction>
</comment>
<dbReference type="UniPathway" id="UPA00031">
    <property type="reaction ID" value="UER00012"/>
</dbReference>
<dbReference type="CDD" id="cd00609">
    <property type="entry name" value="AAT_like"/>
    <property type="match status" value="1"/>
</dbReference>
<keyword evidence="6 9" id="KW-0808">Transferase</keyword>
<evidence type="ECO:0000313" key="11">
    <source>
        <dbReference type="EMBL" id="MBB2201477.1"/>
    </source>
</evidence>
<proteinExistence type="inferred from homology"/>
<evidence type="ECO:0000256" key="8">
    <source>
        <dbReference type="ARBA" id="ARBA00047481"/>
    </source>
</evidence>
<dbReference type="Gene3D" id="3.40.640.10">
    <property type="entry name" value="Type I PLP-dependent aspartate aminotransferase-like (Major domain)"/>
    <property type="match status" value="1"/>
</dbReference>
<comment type="caution">
    <text evidence="11">The sequence shown here is derived from an EMBL/GenBank/DDBJ whole genome shotgun (WGS) entry which is preliminary data.</text>
</comment>
<dbReference type="InterPro" id="IPR015422">
    <property type="entry name" value="PyrdxlP-dep_Trfase_small"/>
</dbReference>
<dbReference type="RefSeq" id="WP_182957095.1">
    <property type="nucleotide sequence ID" value="NZ_JABEQM010000005.1"/>
</dbReference>
<evidence type="ECO:0000256" key="7">
    <source>
        <dbReference type="ARBA" id="ARBA00022898"/>
    </source>
</evidence>
<protein>
    <recommendedName>
        <fullName evidence="9">Histidinol-phosphate aminotransferase</fullName>
        <ecNumber evidence="9">2.6.1.9</ecNumber>
    </recommendedName>
    <alternativeName>
        <fullName evidence="9">Imidazole acetol-phosphate transaminase</fullName>
    </alternativeName>
</protein>
<dbReference type="GO" id="GO:0004400">
    <property type="term" value="F:histidinol-phosphate transaminase activity"/>
    <property type="evidence" value="ECO:0007669"/>
    <property type="project" value="UniProtKB-UniRule"/>
</dbReference>
<feature type="modified residue" description="N6-(pyridoxal phosphate)lysine" evidence="9">
    <location>
        <position position="210"/>
    </location>
</feature>
<comment type="pathway">
    <text evidence="2 9">Amino-acid biosynthesis; L-histidine biosynthesis; L-histidine from 5-phospho-alpha-D-ribose 1-diphosphate: step 7/9.</text>
</comment>
<gene>
    <name evidence="9" type="primary">hisC</name>
    <name evidence="11" type="ORF">HLH28_07765</name>
</gene>
<keyword evidence="9" id="KW-0368">Histidine biosynthesis</keyword>
<dbReference type="InterPro" id="IPR050106">
    <property type="entry name" value="HistidinolP_aminotransfase"/>
</dbReference>
<accession>A0A7W4K6W3</accession>
<dbReference type="Pfam" id="PF00155">
    <property type="entry name" value="Aminotran_1_2"/>
    <property type="match status" value="1"/>
</dbReference>
<evidence type="ECO:0000256" key="6">
    <source>
        <dbReference type="ARBA" id="ARBA00022679"/>
    </source>
</evidence>
<keyword evidence="5 9" id="KW-0032">Aminotransferase</keyword>
<feature type="domain" description="Aminotransferase class I/classII large" evidence="10">
    <location>
        <begin position="25"/>
        <end position="347"/>
    </location>
</feature>